<feature type="domain" description="PDZ" evidence="12">
    <location>
        <begin position="226"/>
        <end position="280"/>
    </location>
</feature>
<dbReference type="GO" id="GO:0016020">
    <property type="term" value="C:membrane"/>
    <property type="evidence" value="ECO:0007669"/>
    <property type="project" value="UniProtKB-SubCell"/>
</dbReference>
<evidence type="ECO:0000313" key="14">
    <source>
        <dbReference type="Proteomes" id="UP000480275"/>
    </source>
</evidence>
<keyword evidence="6 11" id="KW-0378">Hydrolase</keyword>
<name>A0A6L5JW49_RHOTE</name>
<evidence type="ECO:0000259" key="12">
    <source>
        <dbReference type="PROSITE" id="PS50106"/>
    </source>
</evidence>
<dbReference type="SMART" id="SM00228">
    <property type="entry name" value="PDZ"/>
    <property type="match status" value="2"/>
</dbReference>
<feature type="transmembrane region" description="Helical" evidence="11">
    <location>
        <begin position="432"/>
        <end position="449"/>
    </location>
</feature>
<dbReference type="NCBIfam" id="TIGR00054">
    <property type="entry name" value="RIP metalloprotease RseP"/>
    <property type="match status" value="1"/>
</dbReference>
<proteinExistence type="inferred from homology"/>
<dbReference type="InterPro" id="IPR041489">
    <property type="entry name" value="PDZ_6"/>
</dbReference>
<dbReference type="InterPro" id="IPR036034">
    <property type="entry name" value="PDZ_sf"/>
</dbReference>
<dbReference type="InterPro" id="IPR008915">
    <property type="entry name" value="Peptidase_M50"/>
</dbReference>
<dbReference type="PANTHER" id="PTHR42837:SF2">
    <property type="entry name" value="MEMBRANE METALLOPROTEASE ARASP2, CHLOROPLASTIC-RELATED"/>
    <property type="match status" value="1"/>
</dbReference>
<dbReference type="GO" id="GO:0046872">
    <property type="term" value="F:metal ion binding"/>
    <property type="evidence" value="ECO:0007669"/>
    <property type="project" value="UniProtKB-KW"/>
</dbReference>
<protein>
    <recommendedName>
        <fullName evidence="11">Zinc metalloprotease</fullName>
        <ecNumber evidence="11">3.4.24.-</ecNumber>
    </recommendedName>
</protein>
<evidence type="ECO:0000313" key="13">
    <source>
        <dbReference type="EMBL" id="MQY50408.1"/>
    </source>
</evidence>
<dbReference type="EMBL" id="WIXJ01000001">
    <property type="protein sequence ID" value="MQY50408.1"/>
    <property type="molecule type" value="Genomic_DNA"/>
</dbReference>
<dbReference type="Proteomes" id="UP000480275">
    <property type="component" value="Unassembled WGS sequence"/>
</dbReference>
<reference evidence="13 14" key="1">
    <citation type="submission" date="2019-10" db="EMBL/GenBank/DDBJ databases">
        <title>Whole-genome sequence of the purple nonsulfur photosynthetic bacterium Rhodocyclus tenuis.</title>
        <authorList>
            <person name="Kyndt J.A."/>
            <person name="Meyer T.E."/>
        </authorList>
    </citation>
    <scope>NUCLEOTIDE SEQUENCE [LARGE SCALE GENOMIC DNA]</scope>
    <source>
        <strain evidence="13 14">DSM 110</strain>
    </source>
</reference>
<keyword evidence="10 11" id="KW-0472">Membrane</keyword>
<dbReference type="GO" id="GO:0004222">
    <property type="term" value="F:metalloendopeptidase activity"/>
    <property type="evidence" value="ECO:0007669"/>
    <property type="project" value="InterPro"/>
</dbReference>
<dbReference type="CDD" id="cd23081">
    <property type="entry name" value="cpPDZ_EcRseP-like"/>
    <property type="match status" value="1"/>
</dbReference>
<gene>
    <name evidence="13" type="primary">rseP</name>
    <name evidence="13" type="ORF">GHK24_01235</name>
</gene>
<dbReference type="EC" id="3.4.24.-" evidence="11"/>
<dbReference type="AlphaFoldDB" id="A0A6L5JW49"/>
<dbReference type="InterPro" id="IPR004387">
    <property type="entry name" value="Pept_M50_Zn"/>
</dbReference>
<dbReference type="Pfam" id="PF02163">
    <property type="entry name" value="Peptidase_M50"/>
    <property type="match status" value="1"/>
</dbReference>
<dbReference type="Pfam" id="PF17820">
    <property type="entry name" value="PDZ_6"/>
    <property type="match status" value="1"/>
</dbReference>
<comment type="similarity">
    <text evidence="3 11">Belongs to the peptidase M50B family.</text>
</comment>
<comment type="subcellular location">
    <subcellularLocation>
        <location evidence="2">Membrane</location>
        <topology evidence="2">Multi-pass membrane protein</topology>
    </subcellularLocation>
</comment>
<evidence type="ECO:0000256" key="7">
    <source>
        <dbReference type="ARBA" id="ARBA00022833"/>
    </source>
</evidence>
<sequence>MNSLLHTLLAFALALGVLVLVHELGHYFVARACGVKVLGFSLGFGPRVWSRRFGRDQTEWMISAIPLGGFVRMLDEREGDVAPTELARAFNRQSPWRRIAIVIAGPLANFLLAIVLYWGLFIYGVEEPRAWLGAPPAATAAAEAGVVAGERVLRVGDTPVDTWQEASWALLQQSLEQPVLDLEVIDGQSHITLRRLDLAAVRAAGWEGDALARLGLVPGRPHVLPVVAQVGPESTAAAAGVEVGDRFLSINGRDVDDWMEVVQTVRASPGQVLLAKVERAGQTVEMRIAIASERRGDGTVGRIGITVRADDASGEAWTTTVRYSPVRALSRALSETWEKSVFSLQMMGRMLTGDVSWRNLSGPVSIASYAGQSAAMGADYYLRFLALVSLSLGVLNLLPVPILDGGHLLYYLAEIIRRAPLSERAMESGQRAGMALLLMLMAFALYNDFSRLFSG</sequence>
<dbReference type="PROSITE" id="PS50106">
    <property type="entry name" value="PDZ"/>
    <property type="match status" value="1"/>
</dbReference>
<dbReference type="InterPro" id="IPR001478">
    <property type="entry name" value="PDZ"/>
</dbReference>
<keyword evidence="4" id="KW-0645">Protease</keyword>
<evidence type="ECO:0000256" key="6">
    <source>
        <dbReference type="ARBA" id="ARBA00022801"/>
    </source>
</evidence>
<comment type="caution">
    <text evidence="13">The sequence shown here is derived from an EMBL/GenBank/DDBJ whole genome shotgun (WGS) entry which is preliminary data.</text>
</comment>
<evidence type="ECO:0000256" key="11">
    <source>
        <dbReference type="RuleBase" id="RU362031"/>
    </source>
</evidence>
<evidence type="ECO:0000256" key="5">
    <source>
        <dbReference type="ARBA" id="ARBA00022692"/>
    </source>
</evidence>
<dbReference type="GO" id="GO:0006508">
    <property type="term" value="P:proteolysis"/>
    <property type="evidence" value="ECO:0007669"/>
    <property type="project" value="UniProtKB-KW"/>
</dbReference>
<feature type="transmembrane region" description="Helical" evidence="11">
    <location>
        <begin position="380"/>
        <end position="411"/>
    </location>
</feature>
<accession>A0A6L5JW49</accession>
<feature type="transmembrane region" description="Helical" evidence="11">
    <location>
        <begin position="99"/>
        <end position="120"/>
    </location>
</feature>
<keyword evidence="8 11" id="KW-1133">Transmembrane helix</keyword>
<evidence type="ECO:0000256" key="9">
    <source>
        <dbReference type="ARBA" id="ARBA00023049"/>
    </source>
</evidence>
<dbReference type="PANTHER" id="PTHR42837">
    <property type="entry name" value="REGULATOR OF SIGMA-E PROTEASE RSEP"/>
    <property type="match status" value="1"/>
</dbReference>
<keyword evidence="5 11" id="KW-0812">Transmembrane</keyword>
<evidence type="ECO:0000256" key="8">
    <source>
        <dbReference type="ARBA" id="ARBA00022989"/>
    </source>
</evidence>
<dbReference type="CDD" id="cd06163">
    <property type="entry name" value="S2P-M50_PDZ_RseP-like"/>
    <property type="match status" value="1"/>
</dbReference>
<evidence type="ECO:0000256" key="4">
    <source>
        <dbReference type="ARBA" id="ARBA00022670"/>
    </source>
</evidence>
<evidence type="ECO:0000256" key="2">
    <source>
        <dbReference type="ARBA" id="ARBA00004141"/>
    </source>
</evidence>
<evidence type="ECO:0000256" key="10">
    <source>
        <dbReference type="ARBA" id="ARBA00023136"/>
    </source>
</evidence>
<keyword evidence="11" id="KW-0479">Metal-binding</keyword>
<dbReference type="Gene3D" id="2.30.42.10">
    <property type="match status" value="2"/>
</dbReference>
<keyword evidence="9 11" id="KW-0482">Metalloprotease</keyword>
<evidence type="ECO:0000256" key="3">
    <source>
        <dbReference type="ARBA" id="ARBA00007931"/>
    </source>
</evidence>
<keyword evidence="7 11" id="KW-0862">Zinc</keyword>
<evidence type="ECO:0000256" key="1">
    <source>
        <dbReference type="ARBA" id="ARBA00001947"/>
    </source>
</evidence>
<organism evidence="13 14">
    <name type="scientific">Rhodocyclus tenuis</name>
    <name type="common">Rhodospirillum tenue</name>
    <dbReference type="NCBI Taxonomy" id="1066"/>
    <lineage>
        <taxon>Bacteria</taxon>
        <taxon>Pseudomonadati</taxon>
        <taxon>Pseudomonadota</taxon>
        <taxon>Betaproteobacteria</taxon>
        <taxon>Rhodocyclales</taxon>
        <taxon>Rhodocyclaceae</taxon>
        <taxon>Rhodocyclus</taxon>
    </lineage>
</organism>
<comment type="cofactor">
    <cofactor evidence="1 11">
        <name>Zn(2+)</name>
        <dbReference type="ChEBI" id="CHEBI:29105"/>
    </cofactor>
</comment>
<dbReference type="SUPFAM" id="SSF50156">
    <property type="entry name" value="PDZ domain-like"/>
    <property type="match status" value="2"/>
</dbReference>